<dbReference type="AlphaFoldDB" id="A0A381VTF9"/>
<organism evidence="1">
    <name type="scientific">marine metagenome</name>
    <dbReference type="NCBI Taxonomy" id="408172"/>
    <lineage>
        <taxon>unclassified sequences</taxon>
        <taxon>metagenomes</taxon>
        <taxon>ecological metagenomes</taxon>
    </lineage>
</organism>
<accession>A0A381VTF9</accession>
<proteinExistence type="predicted"/>
<gene>
    <name evidence="1" type="ORF">METZ01_LOCUS96429</name>
</gene>
<evidence type="ECO:0000313" key="1">
    <source>
        <dbReference type="EMBL" id="SVA43575.1"/>
    </source>
</evidence>
<sequence>MSTNTLEQLKQAKSALEAERKPVSHVQEALKATKDITQFVKIALSKENRRIFQAGEQDSIVSILAEINRTNKELYNKCRTPEHFNRDATRYLKMKNHIIRKSECIHFSLDQGFYATEPLGFSAGKAIELSLKQIRKIRDGHQQGKWTRLPIDVNVDDSAKTEVEKIYAESAPLAEKLLKNENIGNFDPPMTIEEVQSVYKFFHNVHQIQELEQQALTDALSKKTPAEQSTPNEILDKLSSFERKLKNVRVPTSKNIPDWGIHLYEMSLTDMTLRMHLLRIPFEPLGFLNRHLKILEEQKDSDGIEKSISSFHDNAVQELEKLQLFSESFAGVDETLQEVTGILQNLSICFGKIYHNASSQTITNSFLIKVLELIKGMLEKGGRVADSKSDTLLKLHQSVNDVDLFDDPITEGMIHALDLLEQGKEAMSQYCDKLKTFLETLSNASDWDSRQTYKFLKNAYDENASLTSASMFFGSITKTCVLLKSSIKEVESMWLELAKLREQKLDSGALYEQTISLLGNDTGFSENSLRQRADQVEELNWILDEMLGLGVQEEQRFVDELHSELRPVGERIKALRIKESARKVELTSTKEKSEQDSIVVKSKVRKTKKSDKSSELAIGNKKPTYDPFLPFQMVALKKACKEMTSSEGKMIYQVLTNTHIFFTLLNKMESSFKPGEGLENELEQDLAKSKTTQEFLKNFARLKFLPNGYYSENNTPFDYNEEKRQFEVPEGIKKQLKITDSSTSSPMDIFSRLIRVLLGLDDSNTLAAIMPPQNLSIMEDDFMLKRKDRKAVEEGLQST</sequence>
<protein>
    <submittedName>
        <fullName evidence="1">Uncharacterized protein</fullName>
    </submittedName>
</protein>
<name>A0A381VTF9_9ZZZZ</name>
<dbReference type="EMBL" id="UINC01009731">
    <property type="protein sequence ID" value="SVA43575.1"/>
    <property type="molecule type" value="Genomic_DNA"/>
</dbReference>
<reference evidence="1" key="1">
    <citation type="submission" date="2018-05" db="EMBL/GenBank/DDBJ databases">
        <authorList>
            <person name="Lanie J.A."/>
            <person name="Ng W.-L."/>
            <person name="Kazmierczak K.M."/>
            <person name="Andrzejewski T.M."/>
            <person name="Davidsen T.M."/>
            <person name="Wayne K.J."/>
            <person name="Tettelin H."/>
            <person name="Glass J.I."/>
            <person name="Rusch D."/>
            <person name="Podicherti R."/>
            <person name="Tsui H.-C.T."/>
            <person name="Winkler M.E."/>
        </authorList>
    </citation>
    <scope>NUCLEOTIDE SEQUENCE</scope>
</reference>